<keyword evidence="3" id="KW-1185">Reference proteome</keyword>
<evidence type="ECO:0000313" key="3">
    <source>
        <dbReference type="Proteomes" id="UP001497744"/>
    </source>
</evidence>
<dbReference type="AlphaFoldDB" id="A0AAV4LRY1"/>
<accession>A0AAV4LRY1</accession>
<reference evidence="2 3" key="1">
    <citation type="submission" date="2021-06" db="EMBL/GenBank/DDBJ databases">
        <title>Genome sequence of Babesia caballi.</title>
        <authorList>
            <person name="Yamagishi J."/>
            <person name="Kidaka T."/>
            <person name="Ochi A."/>
        </authorList>
    </citation>
    <scope>NUCLEOTIDE SEQUENCE [LARGE SCALE GENOMIC DNA]</scope>
    <source>
        <strain evidence="2">USDA-D6B2</strain>
    </source>
</reference>
<proteinExistence type="predicted"/>
<feature type="chain" id="PRO_5044011197" evidence="1">
    <location>
        <begin position="20"/>
        <end position="369"/>
    </location>
</feature>
<sequence length="369" mass="42427">MNAFWLLLLPAALFNACMGAPIDLLEDPLPAGAEVYWGSFSDGGVYRMLRPNRGFESHIYCGKHWLRTAPIYEVFSHYYVEVYRRPAADFVNITSVRNGKYQLRNRQLIYIIKSQQCIRSNKQALSEYLNGPVYLVLDVGNPNTRHPYIKSYKDGHESLFDASYKIFKSYSGCRERLTAHPNCNHYRISPVFDSRLPVTSDVRPTCVLYGSITDVMYNSDAHQYIVDVRKGMHMKTYYVEPSKGVIRAISSAEAPKAHWQPFSGCEDDEVRSDLSIVLDVGKIRQIDENLLVLENVRKGDWLYSRHEVVLYEDVKVVDVQVVNSLRNTIIYRSPRNVLVTHVERVVQENDGPDHVLIHCKIARTTLFTQ</sequence>
<dbReference type="EMBL" id="BPLF01000002">
    <property type="protein sequence ID" value="GIX62537.1"/>
    <property type="molecule type" value="Genomic_DNA"/>
</dbReference>
<evidence type="ECO:0000256" key="1">
    <source>
        <dbReference type="SAM" id="SignalP"/>
    </source>
</evidence>
<comment type="caution">
    <text evidence="2">The sequence shown here is derived from an EMBL/GenBank/DDBJ whole genome shotgun (WGS) entry which is preliminary data.</text>
</comment>
<keyword evidence="1" id="KW-0732">Signal</keyword>
<evidence type="ECO:0000313" key="2">
    <source>
        <dbReference type="EMBL" id="GIX62537.1"/>
    </source>
</evidence>
<feature type="signal peptide" evidence="1">
    <location>
        <begin position="1"/>
        <end position="19"/>
    </location>
</feature>
<name>A0AAV4LRY1_BABCB</name>
<dbReference type="Proteomes" id="UP001497744">
    <property type="component" value="Unassembled WGS sequence"/>
</dbReference>
<dbReference type="GeneID" id="94194018"/>
<protein>
    <submittedName>
        <fullName evidence="2">Spherical body protein, putative</fullName>
    </submittedName>
</protein>
<gene>
    <name evidence="2" type="ORF">BcabD6B2_19720</name>
</gene>
<organism evidence="2 3">
    <name type="scientific">Babesia caballi</name>
    <dbReference type="NCBI Taxonomy" id="5871"/>
    <lineage>
        <taxon>Eukaryota</taxon>
        <taxon>Sar</taxon>
        <taxon>Alveolata</taxon>
        <taxon>Apicomplexa</taxon>
        <taxon>Aconoidasida</taxon>
        <taxon>Piroplasmida</taxon>
        <taxon>Babesiidae</taxon>
        <taxon>Babesia</taxon>
    </lineage>
</organism>
<dbReference type="RefSeq" id="XP_067714606.1">
    <property type="nucleotide sequence ID" value="XM_067858505.1"/>
</dbReference>